<keyword evidence="4" id="KW-0220">Diaminopimelate biosynthesis</keyword>
<dbReference type="InterPro" id="IPR023940">
    <property type="entry name" value="DHDPR_bac"/>
</dbReference>
<dbReference type="InterPro" id="IPR022663">
    <property type="entry name" value="DapB_C"/>
</dbReference>
<evidence type="ECO:0000256" key="8">
    <source>
        <dbReference type="ARBA" id="ARBA00037922"/>
    </source>
</evidence>
<keyword evidence="7" id="KW-0457">Lysine biosynthesis</keyword>
<comment type="similarity">
    <text evidence="1">Belongs to the DapB family.</text>
</comment>
<keyword evidence="2" id="KW-0028">Amino-acid biosynthesis</keyword>
<evidence type="ECO:0000256" key="4">
    <source>
        <dbReference type="ARBA" id="ARBA00022915"/>
    </source>
</evidence>
<dbReference type="Pfam" id="PF05173">
    <property type="entry name" value="DapB_C"/>
    <property type="match status" value="1"/>
</dbReference>
<dbReference type="EMBL" id="PXYV01000029">
    <property type="protein sequence ID" value="PSR21705.1"/>
    <property type="molecule type" value="Genomic_DNA"/>
</dbReference>
<dbReference type="CDD" id="cd02274">
    <property type="entry name" value="DHDPR_N"/>
    <property type="match status" value="1"/>
</dbReference>
<evidence type="ECO:0000256" key="2">
    <source>
        <dbReference type="ARBA" id="ARBA00022605"/>
    </source>
</evidence>
<evidence type="ECO:0000256" key="9">
    <source>
        <dbReference type="ARBA" id="ARBA00038983"/>
    </source>
</evidence>
<evidence type="ECO:0000256" key="3">
    <source>
        <dbReference type="ARBA" id="ARBA00022857"/>
    </source>
</evidence>
<evidence type="ECO:0000313" key="16">
    <source>
        <dbReference type="Proteomes" id="UP000241848"/>
    </source>
</evidence>
<keyword evidence="3" id="KW-0521">NADP</keyword>
<evidence type="ECO:0000256" key="7">
    <source>
        <dbReference type="ARBA" id="ARBA00023154"/>
    </source>
</evidence>
<evidence type="ECO:0000256" key="10">
    <source>
        <dbReference type="ARBA" id="ARBA00049080"/>
    </source>
</evidence>
<dbReference type="Pfam" id="PF01113">
    <property type="entry name" value="DapB_N"/>
    <property type="match status" value="1"/>
</dbReference>
<evidence type="ECO:0000256" key="5">
    <source>
        <dbReference type="ARBA" id="ARBA00023002"/>
    </source>
</evidence>
<feature type="domain" description="Dihydrodipicolinate reductase C-terminal" evidence="14">
    <location>
        <begin position="133"/>
        <end position="262"/>
    </location>
</feature>
<dbReference type="GO" id="GO:0005829">
    <property type="term" value="C:cytosol"/>
    <property type="evidence" value="ECO:0007669"/>
    <property type="project" value="TreeGrafter"/>
</dbReference>
<comment type="caution">
    <text evidence="15">The sequence shown here is derived from an EMBL/GenBank/DDBJ whole genome shotgun (WGS) entry which is preliminary data.</text>
</comment>
<reference evidence="15 16" key="1">
    <citation type="journal article" date="2014" name="BMC Genomics">
        <title>Comparison of environmental and isolate Sulfobacillus genomes reveals diverse carbon, sulfur, nitrogen, and hydrogen metabolisms.</title>
        <authorList>
            <person name="Justice N.B."/>
            <person name="Norman A."/>
            <person name="Brown C.T."/>
            <person name="Singh A."/>
            <person name="Thomas B.C."/>
            <person name="Banfield J.F."/>
        </authorList>
    </citation>
    <scope>NUCLEOTIDE SEQUENCE [LARGE SCALE GENOMIC DNA]</scope>
    <source>
        <strain evidence="15">AMDSBA3</strain>
    </source>
</reference>
<protein>
    <recommendedName>
        <fullName evidence="9 12">4-hydroxy-tetrahydrodipicolinate reductase</fullName>
        <ecNumber evidence="9 12">1.17.1.8</ecNumber>
    </recommendedName>
</protein>
<dbReference type="InterPro" id="IPR036291">
    <property type="entry name" value="NAD(P)-bd_dom_sf"/>
</dbReference>
<dbReference type="InterPro" id="IPR000846">
    <property type="entry name" value="DapB_N"/>
</dbReference>
<dbReference type="SUPFAM" id="SSF55347">
    <property type="entry name" value="Glyceraldehyde-3-phosphate dehydrogenase-like, C-terminal domain"/>
    <property type="match status" value="1"/>
</dbReference>
<dbReference type="AlphaFoldDB" id="A0A2T2WHK3"/>
<feature type="domain" description="Dihydrodipicolinate reductase N-terminal" evidence="13">
    <location>
        <begin position="3"/>
        <end position="127"/>
    </location>
</feature>
<dbReference type="SUPFAM" id="SSF51735">
    <property type="entry name" value="NAD(P)-binding Rossmann-fold domains"/>
    <property type="match status" value="1"/>
</dbReference>
<gene>
    <name evidence="15" type="primary">dapB</name>
    <name evidence="15" type="ORF">C7B45_09890</name>
</gene>
<comment type="catalytic activity">
    <reaction evidence="11">
        <text>(S)-2,3,4,5-tetrahydrodipicolinate + NAD(+) + H2O = (2S,4S)-4-hydroxy-2,3,4,5-tetrahydrodipicolinate + NADH + H(+)</text>
        <dbReference type="Rhea" id="RHEA:35323"/>
        <dbReference type="ChEBI" id="CHEBI:15377"/>
        <dbReference type="ChEBI" id="CHEBI:15378"/>
        <dbReference type="ChEBI" id="CHEBI:16845"/>
        <dbReference type="ChEBI" id="CHEBI:57540"/>
        <dbReference type="ChEBI" id="CHEBI:57945"/>
        <dbReference type="ChEBI" id="CHEBI:67139"/>
        <dbReference type="EC" id="1.17.1.8"/>
    </reaction>
</comment>
<evidence type="ECO:0000256" key="1">
    <source>
        <dbReference type="ARBA" id="ARBA00006642"/>
    </source>
</evidence>
<dbReference type="GO" id="GO:0019877">
    <property type="term" value="P:diaminopimelate biosynthetic process"/>
    <property type="evidence" value="ECO:0007669"/>
    <property type="project" value="UniProtKB-KW"/>
</dbReference>
<dbReference type="EC" id="1.17.1.8" evidence="9 12"/>
<accession>A0A2T2WHK3</accession>
<evidence type="ECO:0000256" key="6">
    <source>
        <dbReference type="ARBA" id="ARBA00023027"/>
    </source>
</evidence>
<evidence type="ECO:0000256" key="11">
    <source>
        <dbReference type="ARBA" id="ARBA00049396"/>
    </source>
</evidence>
<dbReference type="PANTHER" id="PTHR20836:SF0">
    <property type="entry name" value="4-HYDROXY-TETRAHYDRODIPICOLINATE REDUCTASE 1, CHLOROPLASTIC-RELATED"/>
    <property type="match status" value="1"/>
</dbReference>
<organism evidence="15 16">
    <name type="scientific">Sulfobacillus acidophilus</name>
    <dbReference type="NCBI Taxonomy" id="53633"/>
    <lineage>
        <taxon>Bacteria</taxon>
        <taxon>Bacillati</taxon>
        <taxon>Bacillota</taxon>
        <taxon>Clostridia</taxon>
        <taxon>Eubacteriales</taxon>
        <taxon>Clostridiales Family XVII. Incertae Sedis</taxon>
        <taxon>Sulfobacillus</taxon>
    </lineage>
</organism>
<evidence type="ECO:0000259" key="14">
    <source>
        <dbReference type="Pfam" id="PF05173"/>
    </source>
</evidence>
<proteinExistence type="inferred from homology"/>
<sequence>MAIRVAVSGATGWVGRAIAESLLLHPEFELCGAVARKTAGRDLGEVIGVPAANGILIQKTVREVLTTGPDVLVDYTEPLAVKEHVLTALQHGVHVVVGTSGLTANDYAEIADIARSAQRGVVAAGNFSLSATLAKHFSLIAARYMKSWEIVEYADAHKIDAPSGTVQELAEMLGEQSPPQIDVPIDETVGTIAVRGGLIAGVPVHAVRLPGFVLGFDVIFGMDGERLMLRHEAGSSPDPYVSGTLLAIRRVGRVHGLVRGLDRLLFEQTETSDRGEATKDSR</sequence>
<comment type="pathway">
    <text evidence="8">Amino-acid biosynthesis; L-lysine biosynthesis via DAP pathway; (S)-tetrahydrodipicolinate from L-aspartate: step 4/4.</text>
</comment>
<dbReference type="GO" id="GO:0009089">
    <property type="term" value="P:lysine biosynthetic process via diaminopimelate"/>
    <property type="evidence" value="ECO:0007669"/>
    <property type="project" value="UniProtKB-UniRule"/>
</dbReference>
<dbReference type="Gene3D" id="3.40.50.720">
    <property type="entry name" value="NAD(P)-binding Rossmann-like Domain"/>
    <property type="match status" value="1"/>
</dbReference>
<dbReference type="GO" id="GO:0008839">
    <property type="term" value="F:4-hydroxy-tetrahydrodipicolinate reductase"/>
    <property type="evidence" value="ECO:0007669"/>
    <property type="project" value="UniProtKB-UniRule"/>
</dbReference>
<dbReference type="Proteomes" id="UP000241848">
    <property type="component" value="Unassembled WGS sequence"/>
</dbReference>
<keyword evidence="6" id="KW-0520">NAD</keyword>
<keyword evidence="5" id="KW-0560">Oxidoreductase</keyword>
<comment type="catalytic activity">
    <reaction evidence="10">
        <text>(S)-2,3,4,5-tetrahydrodipicolinate + NADP(+) + H2O = (2S,4S)-4-hydroxy-2,3,4,5-tetrahydrodipicolinate + NADPH + H(+)</text>
        <dbReference type="Rhea" id="RHEA:35331"/>
        <dbReference type="ChEBI" id="CHEBI:15377"/>
        <dbReference type="ChEBI" id="CHEBI:15378"/>
        <dbReference type="ChEBI" id="CHEBI:16845"/>
        <dbReference type="ChEBI" id="CHEBI:57783"/>
        <dbReference type="ChEBI" id="CHEBI:58349"/>
        <dbReference type="ChEBI" id="CHEBI:67139"/>
        <dbReference type="EC" id="1.17.1.8"/>
    </reaction>
</comment>
<dbReference type="NCBIfam" id="TIGR00036">
    <property type="entry name" value="dapB"/>
    <property type="match status" value="1"/>
</dbReference>
<evidence type="ECO:0000259" key="13">
    <source>
        <dbReference type="Pfam" id="PF01113"/>
    </source>
</evidence>
<dbReference type="Gene3D" id="3.30.360.10">
    <property type="entry name" value="Dihydrodipicolinate Reductase, domain 2"/>
    <property type="match status" value="1"/>
</dbReference>
<dbReference type="PANTHER" id="PTHR20836">
    <property type="entry name" value="DIHYDRODIPICOLINATE REDUCTASE"/>
    <property type="match status" value="1"/>
</dbReference>
<name>A0A2T2WHK3_9FIRM</name>
<evidence type="ECO:0000313" key="15">
    <source>
        <dbReference type="EMBL" id="PSR21705.1"/>
    </source>
</evidence>
<evidence type="ECO:0000256" key="12">
    <source>
        <dbReference type="NCBIfam" id="TIGR00036"/>
    </source>
</evidence>
<dbReference type="PIRSF" id="PIRSF000161">
    <property type="entry name" value="DHPR"/>
    <property type="match status" value="1"/>
</dbReference>